<dbReference type="EMBL" id="KV417695">
    <property type="protein sequence ID" value="KZP09649.1"/>
    <property type="molecule type" value="Genomic_DNA"/>
</dbReference>
<organism evidence="1 2">
    <name type="scientific">Athelia psychrophila</name>
    <dbReference type="NCBI Taxonomy" id="1759441"/>
    <lineage>
        <taxon>Eukaryota</taxon>
        <taxon>Fungi</taxon>
        <taxon>Dikarya</taxon>
        <taxon>Basidiomycota</taxon>
        <taxon>Agaricomycotina</taxon>
        <taxon>Agaricomycetes</taxon>
        <taxon>Agaricomycetidae</taxon>
        <taxon>Atheliales</taxon>
        <taxon>Atheliaceae</taxon>
        <taxon>Athelia</taxon>
    </lineage>
</organism>
<dbReference type="OrthoDB" id="2794314at2759"/>
<keyword evidence="2" id="KW-1185">Reference proteome</keyword>
<accession>A0A165YKD2</accession>
<sequence length="74" mass="8320">MGSQQTLHNSISTYTPAHHRAIIMMRCAMSRRPFNMIKDPFYLQEVQLLYPSTQLPSTSTVSHCVVGKVLGTNP</sequence>
<gene>
    <name evidence="1" type="ORF">FIBSPDRAFT_759663</name>
</gene>
<evidence type="ECO:0000313" key="1">
    <source>
        <dbReference type="EMBL" id="KZP09649.1"/>
    </source>
</evidence>
<protein>
    <submittedName>
        <fullName evidence="1">Uncharacterized protein</fullName>
    </submittedName>
</protein>
<name>A0A165YKD2_9AGAM</name>
<dbReference type="STRING" id="436010.A0A165YKD2"/>
<proteinExistence type="predicted"/>
<evidence type="ECO:0000313" key="2">
    <source>
        <dbReference type="Proteomes" id="UP000076532"/>
    </source>
</evidence>
<dbReference type="AlphaFoldDB" id="A0A165YKD2"/>
<dbReference type="Proteomes" id="UP000076532">
    <property type="component" value="Unassembled WGS sequence"/>
</dbReference>
<reference evidence="1 2" key="1">
    <citation type="journal article" date="2016" name="Mol. Biol. Evol.">
        <title>Comparative Genomics of Early-Diverging Mushroom-Forming Fungi Provides Insights into the Origins of Lignocellulose Decay Capabilities.</title>
        <authorList>
            <person name="Nagy L.G."/>
            <person name="Riley R."/>
            <person name="Tritt A."/>
            <person name="Adam C."/>
            <person name="Daum C."/>
            <person name="Floudas D."/>
            <person name="Sun H."/>
            <person name="Yadav J.S."/>
            <person name="Pangilinan J."/>
            <person name="Larsson K.H."/>
            <person name="Matsuura K."/>
            <person name="Barry K."/>
            <person name="Labutti K."/>
            <person name="Kuo R."/>
            <person name="Ohm R.A."/>
            <person name="Bhattacharya S.S."/>
            <person name="Shirouzu T."/>
            <person name="Yoshinaga Y."/>
            <person name="Martin F.M."/>
            <person name="Grigoriev I.V."/>
            <person name="Hibbett D.S."/>
        </authorList>
    </citation>
    <scope>NUCLEOTIDE SEQUENCE [LARGE SCALE GENOMIC DNA]</scope>
    <source>
        <strain evidence="1 2">CBS 109695</strain>
    </source>
</reference>